<evidence type="ECO:0000313" key="1">
    <source>
        <dbReference type="EMBL" id="GIG10778.1"/>
    </source>
</evidence>
<comment type="caution">
    <text evidence="1">The sequence shown here is derived from an EMBL/GenBank/DDBJ whole genome shotgun (WGS) entry which is preliminary data.</text>
</comment>
<reference evidence="1 2" key="1">
    <citation type="submission" date="2021-01" db="EMBL/GenBank/DDBJ databases">
        <title>Whole genome shotgun sequence of Catellatospora coxensis NBRC 107359.</title>
        <authorList>
            <person name="Komaki H."/>
            <person name="Tamura T."/>
        </authorList>
    </citation>
    <scope>NUCLEOTIDE SEQUENCE [LARGE SCALE GENOMIC DNA]</scope>
    <source>
        <strain evidence="1 2">NBRC 107359</strain>
    </source>
</reference>
<gene>
    <name evidence="1" type="ORF">Cco03nite_74780</name>
</gene>
<sequence length="82" mass="9646">MTEPGQWEYWLFNANSCWDEATGSFKVPGLPDGLKTWNEVLNEVGKLRWELVAVTDRPTSWSGPGRYWSDQQMVFYFKRPRT</sequence>
<accession>A0A8J3KXZ6</accession>
<dbReference type="Proteomes" id="UP000630887">
    <property type="component" value="Unassembled WGS sequence"/>
</dbReference>
<protein>
    <recommendedName>
        <fullName evidence="3">DUF4177 domain-containing protein</fullName>
    </recommendedName>
</protein>
<evidence type="ECO:0008006" key="3">
    <source>
        <dbReference type="Google" id="ProtNLM"/>
    </source>
</evidence>
<keyword evidence="2" id="KW-1185">Reference proteome</keyword>
<name>A0A8J3KXZ6_9ACTN</name>
<proteinExistence type="predicted"/>
<dbReference type="AlphaFoldDB" id="A0A8J3KXZ6"/>
<dbReference type="EMBL" id="BONI01000100">
    <property type="protein sequence ID" value="GIG10778.1"/>
    <property type="molecule type" value="Genomic_DNA"/>
</dbReference>
<evidence type="ECO:0000313" key="2">
    <source>
        <dbReference type="Proteomes" id="UP000630887"/>
    </source>
</evidence>
<organism evidence="1 2">
    <name type="scientific">Catellatospora coxensis</name>
    <dbReference type="NCBI Taxonomy" id="310354"/>
    <lineage>
        <taxon>Bacteria</taxon>
        <taxon>Bacillati</taxon>
        <taxon>Actinomycetota</taxon>
        <taxon>Actinomycetes</taxon>
        <taxon>Micromonosporales</taxon>
        <taxon>Micromonosporaceae</taxon>
        <taxon>Catellatospora</taxon>
    </lineage>
</organism>